<accession>A0A1J1AA78</accession>
<dbReference type="KEGG" id="hhsr:HSR6_0585"/>
<evidence type="ECO:0000256" key="7">
    <source>
        <dbReference type="SAM" id="MobiDB-lite"/>
    </source>
</evidence>
<keyword evidence="3 6" id="KW-0540">Nuclease</keyword>
<organism evidence="8 9">
    <name type="scientific">Halodesulfurarchaeum formicicum</name>
    <dbReference type="NCBI Taxonomy" id="1873524"/>
    <lineage>
        <taxon>Archaea</taxon>
        <taxon>Methanobacteriati</taxon>
        <taxon>Methanobacteriota</taxon>
        <taxon>Stenosarchaea group</taxon>
        <taxon>Halobacteria</taxon>
        <taxon>Halobacteriales</taxon>
        <taxon>Halobacteriaceae</taxon>
        <taxon>Halodesulfurarchaeum</taxon>
    </lineage>
</organism>
<reference evidence="9" key="1">
    <citation type="submission" date="2016-08" db="EMBL/GenBank/DDBJ databases">
        <title>Discovery of first anaerobic lithoheterotrophic haloarchae widely represented in hypersaline habitats.</title>
        <authorList>
            <person name="Sorokin D.Y."/>
            <person name="Kublanov I.V."/>
            <person name="Roman P."/>
            <person name="Sinninghe Damste J.S."/>
            <person name="Golyshin P.N."/>
            <person name="Rojo D."/>
            <person name="Ciordia S."/>
            <person name="Mena Md.C."/>
            <person name="Ferrer M."/>
            <person name="Smedile F."/>
            <person name="Messina E."/>
            <person name="La Cono V."/>
            <person name="Yakimov M.M."/>
        </authorList>
    </citation>
    <scope>NUCLEOTIDE SEQUENCE [LARGE SCALE GENOMIC DNA]</scope>
    <source>
        <strain evidence="9">HSR6</strain>
    </source>
</reference>
<dbReference type="SUPFAM" id="SSF89550">
    <property type="entry name" value="PHP domain-like"/>
    <property type="match status" value="1"/>
</dbReference>
<dbReference type="Proteomes" id="UP000186165">
    <property type="component" value="Chromosome"/>
</dbReference>
<evidence type="ECO:0000256" key="6">
    <source>
        <dbReference type="HAMAP-Rule" id="MF_00756"/>
    </source>
</evidence>
<comment type="catalytic activity">
    <reaction evidence="6">
        <text>Endonucleolytic cleavage of RNA, removing 5'-extranucleotides from tRNA precursor.</text>
        <dbReference type="EC" id="3.1.26.5"/>
    </reaction>
</comment>
<evidence type="ECO:0000256" key="1">
    <source>
        <dbReference type="ARBA" id="ARBA00022490"/>
    </source>
</evidence>
<dbReference type="GO" id="GO:0030677">
    <property type="term" value="C:ribonuclease P complex"/>
    <property type="evidence" value="ECO:0007669"/>
    <property type="project" value="UniProtKB-UniRule"/>
</dbReference>
<comment type="similarity">
    <text evidence="6">Belongs to the eukaryotic/archaeal RNase P protein component 3 family.</text>
</comment>
<proteinExistence type="inferred from homology"/>
<protein>
    <recommendedName>
        <fullName evidence="6">Ribonuclease P protein component 3</fullName>
        <shortName evidence="6">RNase P component 3</shortName>
        <ecNumber evidence="6">3.1.26.5</ecNumber>
    </recommendedName>
    <alternativeName>
        <fullName evidence="6">Rpp30</fullName>
    </alternativeName>
</protein>
<dbReference type="Gene3D" id="3.20.20.140">
    <property type="entry name" value="Metal-dependent hydrolases"/>
    <property type="match status" value="1"/>
</dbReference>
<dbReference type="Pfam" id="PF01876">
    <property type="entry name" value="RNase_P_p30"/>
    <property type="match status" value="1"/>
</dbReference>
<evidence type="ECO:0000313" key="9">
    <source>
        <dbReference type="Proteomes" id="UP000186165"/>
    </source>
</evidence>
<evidence type="ECO:0000256" key="3">
    <source>
        <dbReference type="ARBA" id="ARBA00022722"/>
    </source>
</evidence>
<feature type="region of interest" description="Disordered" evidence="7">
    <location>
        <begin position="213"/>
        <end position="232"/>
    </location>
</feature>
<keyword evidence="9" id="KW-1185">Reference proteome</keyword>
<dbReference type="EC" id="3.1.26.5" evidence="6"/>
<evidence type="ECO:0000256" key="4">
    <source>
        <dbReference type="ARBA" id="ARBA00022759"/>
    </source>
</evidence>
<comment type="subcellular location">
    <subcellularLocation>
        <location evidence="6">Cytoplasm</location>
    </subcellularLocation>
</comment>
<dbReference type="InterPro" id="IPR002738">
    <property type="entry name" value="RNase_P_p30"/>
</dbReference>
<evidence type="ECO:0000256" key="5">
    <source>
        <dbReference type="ARBA" id="ARBA00022801"/>
    </source>
</evidence>
<dbReference type="RefSeq" id="WP_071932748.1">
    <property type="nucleotide sequence ID" value="NZ_CP016804.1"/>
</dbReference>
<dbReference type="AlphaFoldDB" id="A0A1J1AA78"/>
<evidence type="ECO:0000313" key="8">
    <source>
        <dbReference type="EMBL" id="APE95046.1"/>
    </source>
</evidence>
<keyword evidence="1 6" id="KW-0963">Cytoplasm</keyword>
<evidence type="ECO:0000256" key="2">
    <source>
        <dbReference type="ARBA" id="ARBA00022694"/>
    </source>
</evidence>
<comment type="function">
    <text evidence="6">Part of ribonuclease P, a protein complex that generates mature tRNA molecules by cleaving their 5'-ends.</text>
</comment>
<keyword evidence="5 6" id="KW-0378">Hydrolase</keyword>
<name>A0A1J1AA78_9EURY</name>
<keyword evidence="4 6" id="KW-0255">Endonuclease</keyword>
<dbReference type="GO" id="GO:0001682">
    <property type="term" value="P:tRNA 5'-leader removal"/>
    <property type="evidence" value="ECO:0007669"/>
    <property type="project" value="UniProtKB-UniRule"/>
</dbReference>
<dbReference type="GO" id="GO:0004526">
    <property type="term" value="F:ribonuclease P activity"/>
    <property type="evidence" value="ECO:0007669"/>
    <property type="project" value="UniProtKB-UniRule"/>
</dbReference>
<gene>
    <name evidence="8" type="primary">rpp30</name>
    <name evidence="6" type="synonym">rnp3</name>
    <name evidence="8" type="ORF">HSR6_0585</name>
</gene>
<dbReference type="OrthoDB" id="85765at2157"/>
<dbReference type="EMBL" id="CP016804">
    <property type="protein sequence ID" value="APE95046.1"/>
    <property type="molecule type" value="Genomic_DNA"/>
</dbReference>
<dbReference type="HAMAP" id="MF_00756">
    <property type="entry name" value="RNase_P_3"/>
    <property type="match status" value="1"/>
</dbReference>
<keyword evidence="2 6" id="KW-0819">tRNA processing</keyword>
<comment type="subunit">
    <text evidence="6">Consists of a catalytic RNA component and at least 4-5 protein subunits.</text>
</comment>
<dbReference type="GeneID" id="30417108"/>
<dbReference type="InterPro" id="IPR016195">
    <property type="entry name" value="Pol/histidinol_Pase-like"/>
</dbReference>
<dbReference type="GO" id="GO:0005737">
    <property type="term" value="C:cytoplasm"/>
    <property type="evidence" value="ECO:0007669"/>
    <property type="project" value="UniProtKB-SubCell"/>
</dbReference>
<sequence>MYESVRVREDGPTTPDRFGLTVKNAGFEGLVVRNRQSTPAAVDHEAIAETHGIDVVQGIEITADEPGRASGAIGNRRPEAEVLLVQGRDPEMNRFVVEQAQVDVLADPMGGAGDVNHVIAQTAAANDVALELNLGPVLRSSGGDRVRAIKALRKLHELVADAGAPFVVSGAPSSHLQVRGPRELFAVGAQIGFDHETIQQGLAAWRTIAERNRHRRDPDTVGPGVTVSEPES</sequence>
<dbReference type="InterPro" id="IPR023539">
    <property type="entry name" value="RNase_P_comp-3_arc"/>
</dbReference>